<dbReference type="PROSITE" id="PS00615">
    <property type="entry name" value="C_TYPE_LECTIN_1"/>
    <property type="match status" value="1"/>
</dbReference>
<dbReference type="GO" id="GO:0030246">
    <property type="term" value="F:carbohydrate binding"/>
    <property type="evidence" value="ECO:0007669"/>
    <property type="project" value="UniProtKB-KW"/>
</dbReference>
<sequence>MLQRSSERVEIAVDIYESADTVRGHDPDTEKENDDAQKCLEEQQTDEWKCFSSSSSFFVMSNENKNWEESRKDCRDKGADLLIINSKEEQEFIVKQLGNFDAWIGLSDRDIEGEWKWVDGTPLTTEYWDKDEPNNDGDEDCAAIYASSETVWNDRKCSDVLPWICEKLLS</sequence>
<protein>
    <recommendedName>
        <fullName evidence="4">C-type lectin domain-containing protein</fullName>
    </recommendedName>
</protein>
<dbReference type="InterPro" id="IPR016187">
    <property type="entry name" value="CTDL_fold"/>
</dbReference>
<dbReference type="OrthoDB" id="8950604at2759"/>
<feature type="compositionally biased region" description="Basic and acidic residues" evidence="3">
    <location>
        <begin position="20"/>
        <end position="38"/>
    </location>
</feature>
<evidence type="ECO:0000256" key="1">
    <source>
        <dbReference type="ARBA" id="ARBA00022734"/>
    </source>
</evidence>
<dbReference type="SMART" id="SM00034">
    <property type="entry name" value="CLECT"/>
    <property type="match status" value="1"/>
</dbReference>
<reference evidence="5 6" key="1">
    <citation type="submission" date="2021-06" db="EMBL/GenBank/DDBJ databases">
        <title>Chromosome-level genome assembly of the red-tail catfish (Hemibagrus wyckioides).</title>
        <authorList>
            <person name="Shao F."/>
        </authorList>
    </citation>
    <scope>NUCLEOTIDE SEQUENCE [LARGE SCALE GENOMIC DNA]</scope>
    <source>
        <strain evidence="5">EC202008001</strain>
        <tissue evidence="5">Blood</tissue>
    </source>
</reference>
<name>A0A9D3MZZ2_9TELE</name>
<comment type="caution">
    <text evidence="5">The sequence shown here is derived from an EMBL/GenBank/DDBJ whole genome shotgun (WGS) entry which is preliminary data.</text>
</comment>
<feature type="domain" description="C-type lectin" evidence="4">
    <location>
        <begin position="53"/>
        <end position="166"/>
    </location>
</feature>
<dbReference type="Pfam" id="PF00059">
    <property type="entry name" value="Lectin_C"/>
    <property type="match status" value="1"/>
</dbReference>
<accession>A0A9D3MZZ2</accession>
<evidence type="ECO:0000313" key="5">
    <source>
        <dbReference type="EMBL" id="KAG7313946.1"/>
    </source>
</evidence>
<keyword evidence="2" id="KW-1015">Disulfide bond</keyword>
<evidence type="ECO:0000256" key="2">
    <source>
        <dbReference type="ARBA" id="ARBA00023157"/>
    </source>
</evidence>
<dbReference type="InterPro" id="IPR016186">
    <property type="entry name" value="C-type_lectin-like/link_sf"/>
</dbReference>
<dbReference type="PANTHER" id="PTHR22803">
    <property type="entry name" value="MANNOSE, PHOSPHOLIPASE, LECTIN RECEPTOR RELATED"/>
    <property type="match status" value="1"/>
</dbReference>
<dbReference type="Gene3D" id="3.10.100.10">
    <property type="entry name" value="Mannose-Binding Protein A, subunit A"/>
    <property type="match status" value="1"/>
</dbReference>
<dbReference type="AlphaFoldDB" id="A0A9D3MZZ2"/>
<gene>
    <name evidence="5" type="ORF">KOW79_022442</name>
</gene>
<feature type="region of interest" description="Disordered" evidence="3">
    <location>
        <begin position="19"/>
        <end position="38"/>
    </location>
</feature>
<evidence type="ECO:0000313" key="6">
    <source>
        <dbReference type="Proteomes" id="UP000824219"/>
    </source>
</evidence>
<evidence type="ECO:0000256" key="3">
    <source>
        <dbReference type="SAM" id="MobiDB-lite"/>
    </source>
</evidence>
<evidence type="ECO:0000259" key="4">
    <source>
        <dbReference type="PROSITE" id="PS50041"/>
    </source>
</evidence>
<dbReference type="SUPFAM" id="SSF56436">
    <property type="entry name" value="C-type lectin-like"/>
    <property type="match status" value="1"/>
</dbReference>
<organism evidence="5 6">
    <name type="scientific">Hemibagrus wyckioides</name>
    <dbReference type="NCBI Taxonomy" id="337641"/>
    <lineage>
        <taxon>Eukaryota</taxon>
        <taxon>Metazoa</taxon>
        <taxon>Chordata</taxon>
        <taxon>Craniata</taxon>
        <taxon>Vertebrata</taxon>
        <taxon>Euteleostomi</taxon>
        <taxon>Actinopterygii</taxon>
        <taxon>Neopterygii</taxon>
        <taxon>Teleostei</taxon>
        <taxon>Ostariophysi</taxon>
        <taxon>Siluriformes</taxon>
        <taxon>Bagridae</taxon>
        <taxon>Hemibagrus</taxon>
    </lineage>
</organism>
<dbReference type="PROSITE" id="PS50041">
    <property type="entry name" value="C_TYPE_LECTIN_2"/>
    <property type="match status" value="1"/>
</dbReference>
<proteinExistence type="predicted"/>
<keyword evidence="6" id="KW-1185">Reference proteome</keyword>
<dbReference type="InterPro" id="IPR018378">
    <property type="entry name" value="C-type_lectin_CS"/>
</dbReference>
<keyword evidence="1" id="KW-0430">Lectin</keyword>
<dbReference type="InterPro" id="IPR050111">
    <property type="entry name" value="C-type_lectin/snaclec_domain"/>
</dbReference>
<dbReference type="Proteomes" id="UP000824219">
    <property type="component" value="Linkage Group LG29"/>
</dbReference>
<dbReference type="CDD" id="cd03590">
    <property type="entry name" value="CLECT_DC-SIGN_like"/>
    <property type="match status" value="1"/>
</dbReference>
<dbReference type="InterPro" id="IPR001304">
    <property type="entry name" value="C-type_lectin-like"/>
</dbReference>
<dbReference type="EMBL" id="JAHKSW010000029">
    <property type="protein sequence ID" value="KAG7313946.1"/>
    <property type="molecule type" value="Genomic_DNA"/>
</dbReference>
<dbReference type="InterPro" id="IPR033989">
    <property type="entry name" value="CD209-like_CTLD"/>
</dbReference>